<sequence>MGSGIESASSPRNQGLVARRLSRIYHENGTWLQTLWQRVVEIMVLKHRIGPCLPSPSPWPWTNGAIAVMTFSLEVLSVLYVLPHRTFAVQLALSYLYNFCYPRIIPWIMNNFQAYQHQNICKEIENRGAKITNKGKMHCTAMEVKAENKRANDLFKHI</sequence>
<evidence type="ECO:0000313" key="2">
    <source>
        <dbReference type="Proteomes" id="UP001396334"/>
    </source>
</evidence>
<gene>
    <name evidence="1" type="ORF">V6N11_013910</name>
</gene>
<evidence type="ECO:0000313" key="1">
    <source>
        <dbReference type="EMBL" id="KAK8479028.1"/>
    </source>
</evidence>
<organism evidence="1 2">
    <name type="scientific">Hibiscus sabdariffa</name>
    <name type="common">roselle</name>
    <dbReference type="NCBI Taxonomy" id="183260"/>
    <lineage>
        <taxon>Eukaryota</taxon>
        <taxon>Viridiplantae</taxon>
        <taxon>Streptophyta</taxon>
        <taxon>Embryophyta</taxon>
        <taxon>Tracheophyta</taxon>
        <taxon>Spermatophyta</taxon>
        <taxon>Magnoliopsida</taxon>
        <taxon>eudicotyledons</taxon>
        <taxon>Gunneridae</taxon>
        <taxon>Pentapetalae</taxon>
        <taxon>rosids</taxon>
        <taxon>malvids</taxon>
        <taxon>Malvales</taxon>
        <taxon>Malvaceae</taxon>
        <taxon>Malvoideae</taxon>
        <taxon>Hibiscus</taxon>
    </lineage>
</organism>
<comment type="caution">
    <text evidence="1">The sequence shown here is derived from an EMBL/GenBank/DDBJ whole genome shotgun (WGS) entry which is preliminary data.</text>
</comment>
<name>A0ABR1ZF62_9ROSI</name>
<dbReference type="EMBL" id="JBBPBN010001254">
    <property type="protein sequence ID" value="KAK8479028.1"/>
    <property type="molecule type" value="Genomic_DNA"/>
</dbReference>
<keyword evidence="2" id="KW-1185">Reference proteome</keyword>
<dbReference type="Proteomes" id="UP001396334">
    <property type="component" value="Unassembled WGS sequence"/>
</dbReference>
<proteinExistence type="predicted"/>
<accession>A0ABR1ZF62</accession>
<reference evidence="1 2" key="1">
    <citation type="journal article" date="2024" name="G3 (Bethesda)">
        <title>Genome assembly of Hibiscus sabdariffa L. provides insights into metabolisms of medicinal natural products.</title>
        <authorList>
            <person name="Kim T."/>
        </authorList>
    </citation>
    <scope>NUCLEOTIDE SEQUENCE [LARGE SCALE GENOMIC DNA]</scope>
    <source>
        <strain evidence="1">TK-2024</strain>
        <tissue evidence="1">Old leaves</tissue>
    </source>
</reference>
<protein>
    <recommendedName>
        <fullName evidence="3">HVA22-like protein</fullName>
    </recommendedName>
</protein>
<evidence type="ECO:0008006" key="3">
    <source>
        <dbReference type="Google" id="ProtNLM"/>
    </source>
</evidence>